<dbReference type="PANTHER" id="PTHR47799:SF1">
    <property type="entry name" value="OMEGA-AMIDASE YAFV"/>
    <property type="match status" value="1"/>
</dbReference>
<evidence type="ECO:0000256" key="5">
    <source>
        <dbReference type="ARBA" id="ARBA00072139"/>
    </source>
</evidence>
<name>A0A212K321_9BACT</name>
<dbReference type="InterPro" id="IPR052737">
    <property type="entry name" value="Omega-amidase_YafV"/>
</dbReference>
<evidence type="ECO:0000313" key="7">
    <source>
        <dbReference type="EMBL" id="SBW06140.1"/>
    </source>
</evidence>
<evidence type="ECO:0000256" key="1">
    <source>
        <dbReference type="ARBA" id="ARBA00010613"/>
    </source>
</evidence>
<dbReference type="Pfam" id="PF00795">
    <property type="entry name" value="CN_hydrolase"/>
    <property type="match status" value="1"/>
</dbReference>
<dbReference type="SUPFAM" id="SSF56317">
    <property type="entry name" value="Carbon-nitrogen hydrolase"/>
    <property type="match status" value="1"/>
</dbReference>
<protein>
    <recommendedName>
        <fullName evidence="5">Omega-amidase YafV</fullName>
        <ecNumber evidence="3">3.5.1.3</ecNumber>
    </recommendedName>
</protein>
<dbReference type="RefSeq" id="WP_296943910.1">
    <property type="nucleotide sequence ID" value="NZ_LT599032.1"/>
</dbReference>
<dbReference type="GO" id="GO:0106008">
    <property type="term" value="F:2-oxoglutaramate amidase activity"/>
    <property type="evidence" value="ECO:0007669"/>
    <property type="project" value="TreeGrafter"/>
</dbReference>
<comment type="similarity">
    <text evidence="1">Belongs to the carbon-nitrogen hydrolase superfamily. NIT1/NIT2 family.</text>
</comment>
<sequence>MNIILLQTDIQWQKPNENRTHAETIIDTLPQVDLVILPEMFTSGFCMTPSDIAEKADTDTLHWMQTIAEKKNVAIAGSVSVEDGGKYYNRFYFVKPDGSYATYNKKHLFTFSGEDKEYAAGDERVIVEYKGVRVLLQICYDLRFPVFSRNRGDYDMIIYVANWPTVRIDAWNTLLKARAIENLCYVAGVNRVGNDPGNSYNGGTVLLDYMGKTIVAAEDGLENAACGNIDIQILKDFREKFPALNDADKYRIIN</sequence>
<evidence type="ECO:0000259" key="6">
    <source>
        <dbReference type="PROSITE" id="PS50263"/>
    </source>
</evidence>
<comment type="catalytic activity">
    <reaction evidence="4">
        <text>a monoamide of a dicarboxylate + H2O = a dicarboxylate + NH4(+)</text>
        <dbReference type="Rhea" id="RHEA:11716"/>
        <dbReference type="ChEBI" id="CHEBI:15377"/>
        <dbReference type="ChEBI" id="CHEBI:28938"/>
        <dbReference type="ChEBI" id="CHEBI:28965"/>
        <dbReference type="ChEBI" id="CHEBI:77450"/>
        <dbReference type="EC" id="3.5.1.3"/>
    </reaction>
</comment>
<gene>
    <name evidence="7" type="primary">yafV</name>
    <name evidence="7" type="ORF">KL86DYS1_31295</name>
</gene>
<dbReference type="InterPro" id="IPR003010">
    <property type="entry name" value="C-N_Hydrolase"/>
</dbReference>
<evidence type="ECO:0000256" key="4">
    <source>
        <dbReference type="ARBA" id="ARBA00052904"/>
    </source>
</evidence>
<dbReference type="InterPro" id="IPR036526">
    <property type="entry name" value="C-N_Hydrolase_sf"/>
</dbReference>
<dbReference type="PANTHER" id="PTHR47799">
    <property type="entry name" value="OMEGA-AMIDASE YAFV"/>
    <property type="match status" value="1"/>
</dbReference>
<dbReference type="GO" id="GO:0050152">
    <property type="term" value="F:omega-amidase activity"/>
    <property type="evidence" value="ECO:0007669"/>
    <property type="project" value="UniProtKB-EC"/>
</dbReference>
<dbReference type="EC" id="3.5.1.3" evidence="3"/>
<dbReference type="AlphaFoldDB" id="A0A212K321"/>
<dbReference type="PROSITE" id="PS01227">
    <property type="entry name" value="UPF0012"/>
    <property type="match status" value="1"/>
</dbReference>
<keyword evidence="2 7" id="KW-0378">Hydrolase</keyword>
<evidence type="ECO:0000256" key="3">
    <source>
        <dbReference type="ARBA" id="ARBA00039118"/>
    </source>
</evidence>
<proteinExistence type="inferred from homology"/>
<dbReference type="Gene3D" id="3.60.110.10">
    <property type="entry name" value="Carbon-nitrogen hydrolase"/>
    <property type="match status" value="1"/>
</dbReference>
<dbReference type="FunFam" id="3.60.110.10:FF:000004">
    <property type="entry name" value="Carbon-nitrogen hydrolase"/>
    <property type="match status" value="1"/>
</dbReference>
<dbReference type="EMBL" id="FLUM01000003">
    <property type="protein sequence ID" value="SBW06140.1"/>
    <property type="molecule type" value="Genomic_DNA"/>
</dbReference>
<feature type="domain" description="CN hydrolase" evidence="6">
    <location>
        <begin position="1"/>
        <end position="231"/>
    </location>
</feature>
<dbReference type="NCBIfam" id="NF007757">
    <property type="entry name" value="PRK10438.1"/>
    <property type="match status" value="1"/>
</dbReference>
<evidence type="ECO:0000256" key="2">
    <source>
        <dbReference type="ARBA" id="ARBA00022801"/>
    </source>
</evidence>
<dbReference type="InterPro" id="IPR001110">
    <property type="entry name" value="UPF0012_CS"/>
</dbReference>
<reference evidence="7" key="1">
    <citation type="submission" date="2016-04" db="EMBL/GenBank/DDBJ databases">
        <authorList>
            <person name="Evans L.H."/>
            <person name="Alamgir A."/>
            <person name="Owens N."/>
            <person name="Weber N.D."/>
            <person name="Virtaneva K."/>
            <person name="Barbian K."/>
            <person name="Babar A."/>
            <person name="Rosenke K."/>
        </authorList>
    </citation>
    <scope>NUCLEOTIDE SEQUENCE</scope>
    <source>
        <strain evidence="7">86-1</strain>
    </source>
</reference>
<dbReference type="CDD" id="cd07575">
    <property type="entry name" value="Xc-1258_like"/>
    <property type="match status" value="1"/>
</dbReference>
<accession>A0A212K321</accession>
<dbReference type="PROSITE" id="PS50263">
    <property type="entry name" value="CN_HYDROLASE"/>
    <property type="match status" value="1"/>
</dbReference>
<organism evidence="7">
    <name type="scientific">uncultured Dysgonomonas sp</name>
    <dbReference type="NCBI Taxonomy" id="206096"/>
    <lineage>
        <taxon>Bacteria</taxon>
        <taxon>Pseudomonadati</taxon>
        <taxon>Bacteroidota</taxon>
        <taxon>Bacteroidia</taxon>
        <taxon>Bacteroidales</taxon>
        <taxon>Dysgonomonadaceae</taxon>
        <taxon>Dysgonomonas</taxon>
        <taxon>environmental samples</taxon>
    </lineage>
</organism>